<dbReference type="SMART" id="SM01271">
    <property type="entry name" value="LSM14"/>
    <property type="match status" value="1"/>
</dbReference>
<reference evidence="7" key="1">
    <citation type="journal article" date="2014" name="Nucleic Acids Res.">
        <title>The evolutionary dynamics of variant antigen genes in Babesia reveal a history of genomic innovation underlying host-parasite interaction.</title>
        <authorList>
            <person name="Jackson A.P."/>
            <person name="Otto T.D."/>
            <person name="Darby A."/>
            <person name="Ramaprasad A."/>
            <person name="Xia D."/>
            <person name="Echaide I.E."/>
            <person name="Farber M."/>
            <person name="Gahlot S."/>
            <person name="Gamble J."/>
            <person name="Gupta D."/>
            <person name="Gupta Y."/>
            <person name="Jackson L."/>
            <person name="Malandrin L."/>
            <person name="Malas T.B."/>
            <person name="Moussa E."/>
            <person name="Nair M."/>
            <person name="Reid A.J."/>
            <person name="Sanders M."/>
            <person name="Sharma J."/>
            <person name="Tracey A."/>
            <person name="Quail M.A."/>
            <person name="Weir W."/>
            <person name="Wastling J.M."/>
            <person name="Hall N."/>
            <person name="Willadsen P."/>
            <person name="Lingelbach K."/>
            <person name="Shiels B."/>
            <person name="Tait A."/>
            <person name="Berriman M."/>
            <person name="Allred D.R."/>
            <person name="Pain A."/>
        </authorList>
    </citation>
    <scope>NUCLEOTIDE SEQUENCE</scope>
    <source>
        <strain evidence="7">1802A</strain>
    </source>
</reference>
<evidence type="ECO:0000256" key="2">
    <source>
        <dbReference type="PROSITE-ProRule" id="PRU00869"/>
    </source>
</evidence>
<evidence type="ECO:0000256" key="1">
    <source>
        <dbReference type="PROSITE-ProRule" id="PRU00846"/>
    </source>
</evidence>
<dbReference type="InterPro" id="IPR025609">
    <property type="entry name" value="Lsm14-like_N"/>
</dbReference>
<name>A0AAD9LEM4_BABDI</name>
<dbReference type="PROSITE" id="PS51513">
    <property type="entry name" value="FFD"/>
    <property type="match status" value="1"/>
</dbReference>
<evidence type="ECO:0000313" key="7">
    <source>
        <dbReference type="EMBL" id="KAK1933470.1"/>
    </source>
</evidence>
<dbReference type="PANTHER" id="PTHR13586">
    <property type="entry name" value="SCD6 PROTEIN-RELATED"/>
    <property type="match status" value="1"/>
</dbReference>
<evidence type="ECO:0000259" key="4">
    <source>
        <dbReference type="PROSITE" id="PS51513"/>
    </source>
</evidence>
<evidence type="ECO:0000313" key="8">
    <source>
        <dbReference type="Proteomes" id="UP001195914"/>
    </source>
</evidence>
<dbReference type="PANTHER" id="PTHR13586:SF26">
    <property type="entry name" value="CHROMOSOME UNDETERMINED SCAFFOLD_51, WHOLE GENOME SHOTGUN SEQUENCE"/>
    <property type="match status" value="1"/>
</dbReference>
<protein>
    <submittedName>
        <fullName evidence="7">Uncharacterized protein</fullName>
    </submittedName>
</protein>
<organism evidence="7 8">
    <name type="scientific">Babesia divergens</name>
    <dbReference type="NCBI Taxonomy" id="32595"/>
    <lineage>
        <taxon>Eukaryota</taxon>
        <taxon>Sar</taxon>
        <taxon>Alveolata</taxon>
        <taxon>Apicomplexa</taxon>
        <taxon>Aconoidasida</taxon>
        <taxon>Piroplasmida</taxon>
        <taxon>Babesiidae</taxon>
        <taxon>Babesia</taxon>
    </lineage>
</organism>
<dbReference type="PROSITE" id="PS52002">
    <property type="entry name" value="SM"/>
    <property type="match status" value="1"/>
</dbReference>
<comment type="caution">
    <text evidence="7">The sequence shown here is derived from an EMBL/GenBank/DDBJ whole genome shotgun (WGS) entry which is preliminary data.</text>
</comment>
<evidence type="ECO:0000256" key="3">
    <source>
        <dbReference type="SAM" id="MobiDB-lite"/>
    </source>
</evidence>
<dbReference type="PROSITE" id="PS51536">
    <property type="entry name" value="TFG"/>
    <property type="match status" value="1"/>
</dbReference>
<dbReference type="EMBL" id="JAHBMH010000073">
    <property type="protein sequence ID" value="KAK1933470.1"/>
    <property type="molecule type" value="Genomic_DNA"/>
</dbReference>
<feature type="domain" description="TFG box profile" evidence="5">
    <location>
        <begin position="348"/>
        <end position="368"/>
    </location>
</feature>
<feature type="domain" description="Sm" evidence="6">
    <location>
        <begin position="1"/>
        <end position="80"/>
    </location>
</feature>
<keyword evidence="8" id="KW-1185">Reference proteome</keyword>
<evidence type="ECO:0000259" key="5">
    <source>
        <dbReference type="PROSITE" id="PS51536"/>
    </source>
</evidence>
<dbReference type="InterPro" id="IPR025768">
    <property type="entry name" value="TFG_box"/>
</dbReference>
<reference evidence="7" key="2">
    <citation type="submission" date="2021-05" db="EMBL/GenBank/DDBJ databases">
        <authorList>
            <person name="Pain A."/>
        </authorList>
    </citation>
    <scope>NUCLEOTIDE SEQUENCE</scope>
    <source>
        <strain evidence="7">1802A</strain>
    </source>
</reference>
<feature type="short sequence motif" description="TFG box" evidence="2">
    <location>
        <begin position="348"/>
        <end position="368"/>
    </location>
</feature>
<feature type="compositionally biased region" description="Polar residues" evidence="3">
    <location>
        <begin position="276"/>
        <end position="320"/>
    </location>
</feature>
<dbReference type="GO" id="GO:0003723">
    <property type="term" value="F:RNA binding"/>
    <property type="evidence" value="ECO:0007669"/>
    <property type="project" value="InterPro"/>
</dbReference>
<dbReference type="SUPFAM" id="SSF50182">
    <property type="entry name" value="Sm-like ribonucleoproteins"/>
    <property type="match status" value="1"/>
</dbReference>
<feature type="compositionally biased region" description="Basic and acidic residues" evidence="3">
    <location>
        <begin position="244"/>
        <end position="263"/>
    </location>
</feature>
<feature type="compositionally biased region" description="Basic residues" evidence="3">
    <location>
        <begin position="371"/>
        <end position="391"/>
    </location>
</feature>
<feature type="compositionally biased region" description="Basic and acidic residues" evidence="3">
    <location>
        <begin position="341"/>
        <end position="360"/>
    </location>
</feature>
<dbReference type="AlphaFoldDB" id="A0AAD9LEM4"/>
<feature type="short sequence motif" description="FFD box" evidence="1">
    <location>
        <begin position="326"/>
        <end position="342"/>
    </location>
</feature>
<feature type="domain" description="FFD box profile" evidence="4">
    <location>
        <begin position="326"/>
        <end position="342"/>
    </location>
</feature>
<dbReference type="CDD" id="cd01736">
    <property type="entry name" value="LSm14_N"/>
    <property type="match status" value="1"/>
</dbReference>
<dbReference type="InterPro" id="IPR010920">
    <property type="entry name" value="LSM_dom_sf"/>
</dbReference>
<accession>A0AAD9LEM4</accession>
<feature type="region of interest" description="Disordered" evidence="3">
    <location>
        <begin position="223"/>
        <end position="414"/>
    </location>
</feature>
<sequence>MSIASFMGSKISITTNAELRYEGLLFDLNTNDATIVLQNVRCMGTEGRGNNGEIPPSNNVLDYIVFKGEEIKDIAVCEVQKDKVPSVSQLNYGGMHGPFKSNHMEPMPDRGIGMPTLGNTGMLKPGVPGPMGMRGIHNAPFVNMMNNQMVASPYSQDVQSFFRGGQTQAIDLHMNRMMGPQTMKQKPTNDVFNMFMDNTKPQQLGAETDTANFKLEEFDFGPDPFSETQALGQEARKPAVSFYDKQKEDEFKDSYKDLKDRQIQHNRGMEIGFSKPQKTPQSVDDQTAKTSKAKGVTSQAKPEPPQTGSVSQKAQNNSNEGHVLQPFYDKKSSFFDNLSQEGKENRRSQREERMKQREINMDTFGEDSVRRNYHQQRGARRGRGDRRRYSGRGHDKWNETMPAKRNTGGEQTQV</sequence>
<evidence type="ECO:0000259" key="6">
    <source>
        <dbReference type="PROSITE" id="PS52002"/>
    </source>
</evidence>
<dbReference type="Proteomes" id="UP001195914">
    <property type="component" value="Unassembled WGS sequence"/>
</dbReference>
<dbReference type="SMART" id="SM01199">
    <property type="entry name" value="FDF"/>
    <property type="match status" value="1"/>
</dbReference>
<dbReference type="Gene3D" id="2.30.30.100">
    <property type="match status" value="1"/>
</dbReference>
<gene>
    <name evidence="7" type="ORF">X943_003804</name>
</gene>
<dbReference type="InterPro" id="IPR019050">
    <property type="entry name" value="FDF_dom"/>
</dbReference>
<dbReference type="InterPro" id="IPR047575">
    <property type="entry name" value="Sm"/>
</dbReference>
<proteinExistence type="predicted"/>
<dbReference type="Pfam" id="PF12701">
    <property type="entry name" value="LSM14"/>
    <property type="match status" value="1"/>
</dbReference>
<dbReference type="InterPro" id="IPR025761">
    <property type="entry name" value="FFD_box"/>
</dbReference>